<sequence>MDKNKSTKEDNLFGAIVFRFLPFWPLFVVLIGVCLAGAWAYLHYVATPTYSTSASLIVKDEKKGVNASKIEESIDAFNANKTVENELNVLRSYALMSQVVRELHLYAPIFEESRFRTVSAYTSSPIKVILKSFDKVQEQPAVYFTYDEAKKQVIIDNKPYNLNTWAKTPYGELQFIENPQFSWAATGRLFFSIKDPRKAARQLASSIQIETPGKLSSVVNLYIEDQTPERGEDILNSLIKAYQQAALNERNQAVAQTLAFVESRIQLLEKELQGLEEKIVEFRSTKGAVNLNEQGRMFLQNVGENDRRLGEINLQLAVLDNVESYVKAKNNTAGIVPATLGVNDPVLSQLLQKLYDAEIQYQQLRKTTAENNPLLLSLREEIESIRPGILENIRNQRDNLLASRSKLNSTNSMYSNVLQSIPEKERELLDISREQTIKNNTYSFLLQKREETMLSYAPSAEEIRIVDMANSSRDPISPKPLYIYISAIVLAFGAGIALVTSKEMLHNKLLFRSEIEECLNAPIVAELSSVKFQGDNPLKEPAEVAQIEQFRQLRVTMGLYGRTFTRRKIVVTSSIPGEGKSFVSSNLALSLASSGKKVVMVDFDLRNPNASVMFERTEEEGIIEYLSGDLAPGAIIRPTDTESLSFVPAGIAIGDHTELLLMSDKMEKLFEYLGEMFDYVVIDTPPIDLVSDAYLLSEYCDITLLVIRHAYTPKSLVQRLAQSNKLSTLQNVAIVFNGVKPRGFVKGQFGYGYGYGYENKYTDKTYRAKRLATK</sequence>
<feature type="coiled-coil region" evidence="9">
    <location>
        <begin position="251"/>
        <end position="285"/>
    </location>
</feature>
<evidence type="ECO:0000256" key="3">
    <source>
        <dbReference type="ARBA" id="ARBA00022679"/>
    </source>
</evidence>
<evidence type="ECO:0000313" key="14">
    <source>
        <dbReference type="Proteomes" id="UP000316727"/>
    </source>
</evidence>
<keyword evidence="7" id="KW-0829">Tyrosine-protein kinase</keyword>
<dbReference type="InterPro" id="IPR027417">
    <property type="entry name" value="P-loop_NTPase"/>
</dbReference>
<dbReference type="Pfam" id="PF13807">
    <property type="entry name" value="GNVR"/>
    <property type="match status" value="1"/>
</dbReference>
<evidence type="ECO:0000259" key="12">
    <source>
        <dbReference type="Pfam" id="PF13807"/>
    </source>
</evidence>
<keyword evidence="10" id="KW-0812">Transmembrane</keyword>
<keyword evidence="4" id="KW-0547">Nucleotide-binding</keyword>
<dbReference type="InterPro" id="IPR025669">
    <property type="entry name" value="AAA_dom"/>
</dbReference>
<evidence type="ECO:0000256" key="7">
    <source>
        <dbReference type="ARBA" id="ARBA00023137"/>
    </source>
</evidence>
<feature type="coiled-coil region" evidence="9">
    <location>
        <begin position="347"/>
        <end position="410"/>
    </location>
</feature>
<dbReference type="AlphaFoldDB" id="A0A501W1A9"/>
<name>A0A501W1A9_9BACT</name>
<evidence type="ECO:0000313" key="13">
    <source>
        <dbReference type="EMBL" id="TPE42522.1"/>
    </source>
</evidence>
<gene>
    <name evidence="13" type="ORF">FJM65_18140</name>
</gene>
<keyword evidence="3 13" id="KW-0808">Transferase</keyword>
<accession>A0A501W1A9</accession>
<evidence type="ECO:0000256" key="10">
    <source>
        <dbReference type="SAM" id="Phobius"/>
    </source>
</evidence>
<evidence type="ECO:0000256" key="4">
    <source>
        <dbReference type="ARBA" id="ARBA00022741"/>
    </source>
</evidence>
<evidence type="ECO:0000256" key="2">
    <source>
        <dbReference type="ARBA" id="ARBA00011903"/>
    </source>
</evidence>
<dbReference type="Gene3D" id="3.40.50.300">
    <property type="entry name" value="P-loop containing nucleotide triphosphate hydrolases"/>
    <property type="match status" value="1"/>
</dbReference>
<dbReference type="InterPro" id="IPR032807">
    <property type="entry name" value="GNVR"/>
</dbReference>
<evidence type="ECO:0000259" key="11">
    <source>
        <dbReference type="Pfam" id="PF13614"/>
    </source>
</evidence>
<protein>
    <recommendedName>
        <fullName evidence="2">non-specific protein-tyrosine kinase</fullName>
        <ecNumber evidence="2">2.7.10.2</ecNumber>
    </recommendedName>
</protein>
<feature type="domain" description="AAA" evidence="11">
    <location>
        <begin position="568"/>
        <end position="689"/>
    </location>
</feature>
<dbReference type="Proteomes" id="UP000316727">
    <property type="component" value="Unassembled WGS sequence"/>
</dbReference>
<dbReference type="GO" id="GO:0004715">
    <property type="term" value="F:non-membrane spanning protein tyrosine kinase activity"/>
    <property type="evidence" value="ECO:0007669"/>
    <property type="project" value="UniProtKB-EC"/>
</dbReference>
<dbReference type="OrthoDB" id="9794577at2"/>
<keyword evidence="10" id="KW-1133">Transmembrane helix</keyword>
<dbReference type="GO" id="GO:0005524">
    <property type="term" value="F:ATP binding"/>
    <property type="evidence" value="ECO:0007669"/>
    <property type="project" value="UniProtKB-KW"/>
</dbReference>
<comment type="catalytic activity">
    <reaction evidence="8">
        <text>L-tyrosyl-[protein] + ATP = O-phospho-L-tyrosyl-[protein] + ADP + H(+)</text>
        <dbReference type="Rhea" id="RHEA:10596"/>
        <dbReference type="Rhea" id="RHEA-COMP:10136"/>
        <dbReference type="Rhea" id="RHEA-COMP:20101"/>
        <dbReference type="ChEBI" id="CHEBI:15378"/>
        <dbReference type="ChEBI" id="CHEBI:30616"/>
        <dbReference type="ChEBI" id="CHEBI:46858"/>
        <dbReference type="ChEBI" id="CHEBI:61978"/>
        <dbReference type="ChEBI" id="CHEBI:456216"/>
        <dbReference type="EC" id="2.7.10.2"/>
    </reaction>
</comment>
<reference evidence="13 14" key="1">
    <citation type="submission" date="2019-06" db="EMBL/GenBank/DDBJ databases">
        <title>A novel bacterium of genus Pontibacter, isolated from marine sediment.</title>
        <authorList>
            <person name="Huang H."/>
            <person name="Mo K."/>
            <person name="Hu Y."/>
        </authorList>
    </citation>
    <scope>NUCLEOTIDE SEQUENCE [LARGE SCALE GENOMIC DNA]</scope>
    <source>
        <strain evidence="13 14">HB172049</strain>
    </source>
</reference>
<dbReference type="RefSeq" id="WP_140623334.1">
    <property type="nucleotide sequence ID" value="NZ_VFRQ01000012.1"/>
</dbReference>
<evidence type="ECO:0000256" key="9">
    <source>
        <dbReference type="SAM" id="Coils"/>
    </source>
</evidence>
<dbReference type="NCBIfam" id="TIGR01007">
    <property type="entry name" value="eps_fam"/>
    <property type="match status" value="1"/>
</dbReference>
<organism evidence="13 14">
    <name type="scientific">Pontibacter mangrovi</name>
    <dbReference type="NCBI Taxonomy" id="2589816"/>
    <lineage>
        <taxon>Bacteria</taxon>
        <taxon>Pseudomonadati</taxon>
        <taxon>Bacteroidota</taxon>
        <taxon>Cytophagia</taxon>
        <taxon>Cytophagales</taxon>
        <taxon>Hymenobacteraceae</taxon>
        <taxon>Pontibacter</taxon>
    </lineage>
</organism>
<evidence type="ECO:0000256" key="6">
    <source>
        <dbReference type="ARBA" id="ARBA00022840"/>
    </source>
</evidence>
<evidence type="ECO:0000256" key="8">
    <source>
        <dbReference type="ARBA" id="ARBA00051245"/>
    </source>
</evidence>
<keyword evidence="10" id="KW-0472">Membrane</keyword>
<dbReference type="CDD" id="cd05387">
    <property type="entry name" value="BY-kinase"/>
    <property type="match status" value="1"/>
</dbReference>
<keyword evidence="6" id="KW-0067">ATP-binding</keyword>
<comment type="caution">
    <text evidence="13">The sequence shown here is derived from an EMBL/GenBank/DDBJ whole genome shotgun (WGS) entry which is preliminary data.</text>
</comment>
<keyword evidence="14" id="KW-1185">Reference proteome</keyword>
<keyword evidence="9" id="KW-0175">Coiled coil</keyword>
<dbReference type="InterPro" id="IPR005702">
    <property type="entry name" value="Wzc-like_C"/>
</dbReference>
<keyword evidence="5 13" id="KW-0418">Kinase</keyword>
<feature type="domain" description="Tyrosine-protein kinase G-rich" evidence="12">
    <location>
        <begin position="425"/>
        <end position="504"/>
    </location>
</feature>
<dbReference type="PANTHER" id="PTHR32309:SF13">
    <property type="entry name" value="FERRIC ENTEROBACTIN TRANSPORT PROTEIN FEPE"/>
    <property type="match status" value="1"/>
</dbReference>
<evidence type="ECO:0000256" key="1">
    <source>
        <dbReference type="ARBA" id="ARBA00007316"/>
    </source>
</evidence>
<dbReference type="EC" id="2.7.10.2" evidence="2"/>
<dbReference type="InterPro" id="IPR050445">
    <property type="entry name" value="Bact_polysacc_biosynth/exp"/>
</dbReference>
<dbReference type="SUPFAM" id="SSF52540">
    <property type="entry name" value="P-loop containing nucleoside triphosphate hydrolases"/>
    <property type="match status" value="1"/>
</dbReference>
<dbReference type="GO" id="GO:0005886">
    <property type="term" value="C:plasma membrane"/>
    <property type="evidence" value="ECO:0007669"/>
    <property type="project" value="TreeGrafter"/>
</dbReference>
<dbReference type="PANTHER" id="PTHR32309">
    <property type="entry name" value="TYROSINE-PROTEIN KINASE"/>
    <property type="match status" value="1"/>
</dbReference>
<feature type="transmembrane region" description="Helical" evidence="10">
    <location>
        <begin position="12"/>
        <end position="42"/>
    </location>
</feature>
<comment type="similarity">
    <text evidence="1">Belongs to the CpsD/CapB family.</text>
</comment>
<dbReference type="EMBL" id="VFRQ01000012">
    <property type="protein sequence ID" value="TPE42522.1"/>
    <property type="molecule type" value="Genomic_DNA"/>
</dbReference>
<proteinExistence type="inferred from homology"/>
<dbReference type="Pfam" id="PF13614">
    <property type="entry name" value="AAA_31"/>
    <property type="match status" value="1"/>
</dbReference>
<evidence type="ECO:0000256" key="5">
    <source>
        <dbReference type="ARBA" id="ARBA00022777"/>
    </source>
</evidence>